<evidence type="ECO:0000313" key="2">
    <source>
        <dbReference type="Proteomes" id="UP000694906"/>
    </source>
</evidence>
<dbReference type="Proteomes" id="UP000694906">
    <property type="component" value="Unplaced"/>
</dbReference>
<dbReference type="KEGG" id="hgl:101697562"/>
<feature type="region of interest" description="Disordered" evidence="1">
    <location>
        <begin position="59"/>
        <end position="90"/>
    </location>
</feature>
<dbReference type="PANTHER" id="PTHR31387">
    <property type="entry name" value="TESTIS-EXPRESSED PROTEIN 19"/>
    <property type="match status" value="1"/>
</dbReference>
<sequence>MCPPVEVRLSSLGVSYLYASWLYELQHGGYHRPQVCFACFKVAFQNFKTLLEDLEDEDWEDMDLEESEPEQEGAPGPGPDPGQPAQEVALPGTQGPVQVLMVPSELMLLGLGSKHEDWAQALPWKIPKLPHCAHWPKPPPPDPVFPRVTLSLVEPVLLELGTMWPVQPMEAEAWLLDLQVFCVMGYQDTTIYLRKMTPTQALSCPGERWRVLLEPGEIWMSNMKVQGSVKPQDLLHYPLGIQERTKDGVTSDGPEDSCLAGSLLPLHLLFQILHGNPAETPGRLWNLEPNTYTLSGVLMS</sequence>
<gene>
    <name evidence="3" type="primary">LOC101697562</name>
</gene>
<keyword evidence="2" id="KW-1185">Reference proteome</keyword>
<name>A0AAX6R3H1_HETGA</name>
<proteinExistence type="predicted"/>
<evidence type="ECO:0000313" key="3">
    <source>
        <dbReference type="RefSeq" id="XP_012933557.2"/>
    </source>
</evidence>
<evidence type="ECO:0000256" key="1">
    <source>
        <dbReference type="SAM" id="MobiDB-lite"/>
    </source>
</evidence>
<dbReference type="AlphaFoldDB" id="A0AAX6R3H1"/>
<accession>A0AAX6R3H1</accession>
<organism evidence="2 3">
    <name type="scientific">Heterocephalus glaber</name>
    <name type="common">Naked mole rat</name>
    <dbReference type="NCBI Taxonomy" id="10181"/>
    <lineage>
        <taxon>Eukaryota</taxon>
        <taxon>Metazoa</taxon>
        <taxon>Chordata</taxon>
        <taxon>Craniata</taxon>
        <taxon>Vertebrata</taxon>
        <taxon>Euteleostomi</taxon>
        <taxon>Mammalia</taxon>
        <taxon>Eutheria</taxon>
        <taxon>Euarchontoglires</taxon>
        <taxon>Glires</taxon>
        <taxon>Rodentia</taxon>
        <taxon>Hystricomorpha</taxon>
        <taxon>Bathyergidae</taxon>
        <taxon>Heterocephalus</taxon>
    </lineage>
</organism>
<dbReference type="GO" id="GO:0008584">
    <property type="term" value="P:male gonad development"/>
    <property type="evidence" value="ECO:0007669"/>
    <property type="project" value="TreeGrafter"/>
</dbReference>
<dbReference type="Pfam" id="PF15553">
    <property type="entry name" value="TEX19"/>
    <property type="match status" value="1"/>
</dbReference>
<dbReference type="RefSeq" id="XP_012933557.2">
    <property type="nucleotide sequence ID" value="XM_013078103.2"/>
</dbReference>
<feature type="compositionally biased region" description="Acidic residues" evidence="1">
    <location>
        <begin position="59"/>
        <end position="71"/>
    </location>
</feature>
<dbReference type="PANTHER" id="PTHR31387:SF0">
    <property type="entry name" value="TESTIS-EXPRESSED PROTEIN 19"/>
    <property type="match status" value="1"/>
</dbReference>
<dbReference type="InterPro" id="IPR029093">
    <property type="entry name" value="TEX19"/>
</dbReference>
<dbReference type="GO" id="GO:0005737">
    <property type="term" value="C:cytoplasm"/>
    <property type="evidence" value="ECO:0007669"/>
    <property type="project" value="TreeGrafter"/>
</dbReference>
<dbReference type="GO" id="GO:0001890">
    <property type="term" value="P:placenta development"/>
    <property type="evidence" value="ECO:0007669"/>
    <property type="project" value="TreeGrafter"/>
</dbReference>
<reference evidence="3" key="1">
    <citation type="submission" date="2025-08" db="UniProtKB">
        <authorList>
            <consortium name="RefSeq"/>
        </authorList>
    </citation>
    <scope>IDENTIFICATION</scope>
</reference>
<dbReference type="GeneID" id="101697562"/>
<dbReference type="GO" id="GO:0005634">
    <property type="term" value="C:nucleus"/>
    <property type="evidence" value="ECO:0007669"/>
    <property type="project" value="TreeGrafter"/>
</dbReference>
<dbReference type="GO" id="GO:0007283">
    <property type="term" value="P:spermatogenesis"/>
    <property type="evidence" value="ECO:0007669"/>
    <property type="project" value="TreeGrafter"/>
</dbReference>
<protein>
    <submittedName>
        <fullName evidence="3">Testis-expressed protein 19.2-like</fullName>
    </submittedName>
</protein>